<gene>
    <name evidence="2" type="ORF">SDC9_91866</name>
</gene>
<accession>A0A644ZW27</accession>
<dbReference type="Gene3D" id="3.30.428.10">
    <property type="entry name" value="HIT-like"/>
    <property type="match status" value="1"/>
</dbReference>
<dbReference type="InterPro" id="IPR036265">
    <property type="entry name" value="HIT-like_sf"/>
</dbReference>
<protein>
    <recommendedName>
        <fullName evidence="1">HIT domain-containing protein</fullName>
    </recommendedName>
</protein>
<dbReference type="InterPro" id="IPR011146">
    <property type="entry name" value="HIT-like"/>
</dbReference>
<evidence type="ECO:0000259" key="1">
    <source>
        <dbReference type="PROSITE" id="PS51084"/>
    </source>
</evidence>
<dbReference type="GO" id="GO:0003824">
    <property type="term" value="F:catalytic activity"/>
    <property type="evidence" value="ECO:0007669"/>
    <property type="project" value="InterPro"/>
</dbReference>
<reference evidence="2" key="1">
    <citation type="submission" date="2019-08" db="EMBL/GenBank/DDBJ databases">
        <authorList>
            <person name="Kucharzyk K."/>
            <person name="Murdoch R.W."/>
            <person name="Higgins S."/>
            <person name="Loffler F."/>
        </authorList>
    </citation>
    <scope>NUCLEOTIDE SEQUENCE</scope>
</reference>
<name>A0A644ZW27_9ZZZZ</name>
<dbReference type="SUPFAM" id="SSF54197">
    <property type="entry name" value="HIT-like"/>
    <property type="match status" value="1"/>
</dbReference>
<sequence>MTQPGCYYCERDEAFCELLFELCDLRASKVFFCKDQTLPGRCTIMFKEHYEELYQIPKSERDVYLDDVCALAETITELYHADKINYGIYGDRVRHVHFTICPKYKGKIGWGGTFEMFPEDRVFLTPEEYRLQMDSLRAALLKKRGIQV</sequence>
<dbReference type="EMBL" id="VSSQ01010770">
    <property type="protein sequence ID" value="MPM45180.1"/>
    <property type="molecule type" value="Genomic_DNA"/>
</dbReference>
<dbReference type="PROSITE" id="PS51084">
    <property type="entry name" value="HIT_2"/>
    <property type="match status" value="1"/>
</dbReference>
<feature type="domain" description="HIT" evidence="1">
    <location>
        <begin position="4"/>
        <end position="110"/>
    </location>
</feature>
<dbReference type="AlphaFoldDB" id="A0A644ZW27"/>
<proteinExistence type="predicted"/>
<organism evidence="2">
    <name type="scientific">bioreactor metagenome</name>
    <dbReference type="NCBI Taxonomy" id="1076179"/>
    <lineage>
        <taxon>unclassified sequences</taxon>
        <taxon>metagenomes</taxon>
        <taxon>ecological metagenomes</taxon>
    </lineage>
</organism>
<evidence type="ECO:0000313" key="2">
    <source>
        <dbReference type="EMBL" id="MPM45180.1"/>
    </source>
</evidence>
<comment type="caution">
    <text evidence="2">The sequence shown here is derived from an EMBL/GenBank/DDBJ whole genome shotgun (WGS) entry which is preliminary data.</text>
</comment>